<dbReference type="GO" id="GO:0016787">
    <property type="term" value="F:hydrolase activity"/>
    <property type="evidence" value="ECO:0007669"/>
    <property type="project" value="UniProtKB-KW"/>
</dbReference>
<dbReference type="NCBIfam" id="TIGR02582">
    <property type="entry name" value="cas7_TM1809"/>
    <property type="match status" value="1"/>
</dbReference>
<dbReference type="InterPro" id="IPR013412">
    <property type="entry name" value="CRISPR-assoc_RAMP_Csm3"/>
</dbReference>
<evidence type="ECO:0000256" key="8">
    <source>
        <dbReference type="ARBA" id="ARBA00033183"/>
    </source>
</evidence>
<keyword evidence="3" id="KW-0540">Nuclease</keyword>
<keyword evidence="4" id="KW-0255">Endonuclease</keyword>
<dbReference type="KEGG" id="doa:AXF15_04930"/>
<organism evidence="10 11">
    <name type="scientific">Desulfomicrobium orale DSM 12838</name>
    <dbReference type="NCBI Taxonomy" id="888061"/>
    <lineage>
        <taxon>Bacteria</taxon>
        <taxon>Pseudomonadati</taxon>
        <taxon>Thermodesulfobacteriota</taxon>
        <taxon>Desulfovibrionia</taxon>
        <taxon>Desulfovibrionales</taxon>
        <taxon>Desulfomicrobiaceae</taxon>
        <taxon>Desulfomicrobium</taxon>
    </lineage>
</organism>
<evidence type="ECO:0000313" key="10">
    <source>
        <dbReference type="EMBL" id="AMD92520.1"/>
    </source>
</evidence>
<dbReference type="AlphaFoldDB" id="A0A0X8JPH2"/>
<dbReference type="GO" id="GO:0003723">
    <property type="term" value="F:RNA binding"/>
    <property type="evidence" value="ECO:0007669"/>
    <property type="project" value="UniProtKB-KW"/>
</dbReference>
<dbReference type="PANTHER" id="PTHR35579">
    <property type="entry name" value="CRISPR SYSTEM CMS ENDORIBONUCLEASE CSM3"/>
    <property type="match status" value="1"/>
</dbReference>
<comment type="similarity">
    <text evidence="1">Belongs to the CRISPR-associated Csm3 family.</text>
</comment>
<keyword evidence="7" id="KW-0051">Antiviral defense</keyword>
<dbReference type="EMBL" id="CP014230">
    <property type="protein sequence ID" value="AMD92520.1"/>
    <property type="molecule type" value="Genomic_DNA"/>
</dbReference>
<protein>
    <recommendedName>
        <fullName evidence="2">CRISPR system Cms endoribonuclease Csm3</fullName>
    </recommendedName>
    <alternativeName>
        <fullName evidence="8">CRISPR type III A-associated RAMP protein Csm3</fullName>
    </alternativeName>
</protein>
<evidence type="ECO:0000256" key="6">
    <source>
        <dbReference type="ARBA" id="ARBA00022884"/>
    </source>
</evidence>
<sequence length="226" mass="24614">MKLEKIKHVTGTLQVVSGLHIGAGRDIIEIGGLDQPIVKHPITGEPYVPGSSLKGKMRSLLEVYYFIGNPRTRDFVGKGRPCGCGQKDCPACVIFGSSGDKKDSDTGPSRLMVRDAMLCDPDRKRFAQGELPMEVKYENIIHRVKGIAEHPRPLERVPAGVAFDFNLSFKVFEGDASDLIDYVYRGLRLIELDALGGCGSRGCGQVSFSDLTCDGQKVDLASVNLD</sequence>
<keyword evidence="11" id="KW-1185">Reference proteome</keyword>
<gene>
    <name evidence="10" type="ORF">AXF15_04930</name>
</gene>
<feature type="domain" description="CRISPR type III-associated protein" evidence="9">
    <location>
        <begin position="12"/>
        <end position="207"/>
    </location>
</feature>
<evidence type="ECO:0000256" key="5">
    <source>
        <dbReference type="ARBA" id="ARBA00022801"/>
    </source>
</evidence>
<dbReference type="Pfam" id="PF03787">
    <property type="entry name" value="RAMPs"/>
    <property type="match status" value="1"/>
</dbReference>
<accession>A0A0X8JPH2</accession>
<evidence type="ECO:0000256" key="7">
    <source>
        <dbReference type="ARBA" id="ARBA00023118"/>
    </source>
</evidence>
<evidence type="ECO:0000256" key="1">
    <source>
        <dbReference type="ARBA" id="ARBA00006342"/>
    </source>
</evidence>
<evidence type="ECO:0000256" key="2">
    <source>
        <dbReference type="ARBA" id="ARBA00022150"/>
    </source>
</evidence>
<evidence type="ECO:0000259" key="9">
    <source>
        <dbReference type="Pfam" id="PF03787"/>
    </source>
</evidence>
<dbReference type="PANTHER" id="PTHR35579:SF3">
    <property type="entry name" value="CRISPR SYSTEM CMS ENDORIBONUCLEASE CSM3"/>
    <property type="match status" value="1"/>
</dbReference>
<dbReference type="GO" id="GO:0051607">
    <property type="term" value="P:defense response to virus"/>
    <property type="evidence" value="ECO:0007669"/>
    <property type="project" value="UniProtKB-KW"/>
</dbReference>
<evidence type="ECO:0000313" key="11">
    <source>
        <dbReference type="Proteomes" id="UP000063964"/>
    </source>
</evidence>
<evidence type="ECO:0000256" key="4">
    <source>
        <dbReference type="ARBA" id="ARBA00022759"/>
    </source>
</evidence>
<dbReference type="RefSeq" id="WP_066604100.1">
    <property type="nucleotide sequence ID" value="NZ_CP014230.1"/>
</dbReference>
<reference evidence="11" key="1">
    <citation type="submission" date="2016-02" db="EMBL/GenBank/DDBJ databases">
        <authorList>
            <person name="Holder M.E."/>
            <person name="Ajami N.J."/>
            <person name="Petrosino J.F."/>
        </authorList>
    </citation>
    <scope>NUCLEOTIDE SEQUENCE [LARGE SCALE GENOMIC DNA]</scope>
    <source>
        <strain evidence="11">DSM 12838</strain>
    </source>
</reference>
<dbReference type="GO" id="GO:0004519">
    <property type="term" value="F:endonuclease activity"/>
    <property type="evidence" value="ECO:0007669"/>
    <property type="project" value="UniProtKB-KW"/>
</dbReference>
<evidence type="ECO:0000256" key="3">
    <source>
        <dbReference type="ARBA" id="ARBA00022722"/>
    </source>
</evidence>
<name>A0A0X8JPH2_9BACT</name>
<dbReference type="InterPro" id="IPR005537">
    <property type="entry name" value="RAMP_III_fam"/>
</dbReference>
<dbReference type="OrthoDB" id="9789361at2"/>
<keyword evidence="6" id="KW-0694">RNA-binding</keyword>
<dbReference type="InterPro" id="IPR052216">
    <property type="entry name" value="CRISPR_Csm3_endoribonuclease"/>
</dbReference>
<dbReference type="STRING" id="888061.AXF15_04930"/>
<proteinExistence type="inferred from homology"/>
<keyword evidence="5" id="KW-0378">Hydrolase</keyword>
<dbReference type="Proteomes" id="UP000063964">
    <property type="component" value="Chromosome"/>
</dbReference>